<proteinExistence type="predicted"/>
<protein>
    <submittedName>
        <fullName evidence="2">VOC family protein</fullName>
    </submittedName>
</protein>
<dbReference type="PROSITE" id="PS51819">
    <property type="entry name" value="VOC"/>
    <property type="match status" value="1"/>
</dbReference>
<dbReference type="InterPro" id="IPR037523">
    <property type="entry name" value="VOC_core"/>
</dbReference>
<keyword evidence="3" id="KW-1185">Reference proteome</keyword>
<sequence>MSIEHVAIWVHDLERMRSFYETYFGATANSRYMNTQKKFASYFLSFPHGGPRLEIMQMPGIREAPKDGPSQWMGYAHVACSVGSETAVDTLTNQLRTDGYTIVDGPRRTGDGYYESVVLDPEQNRIEVTI</sequence>
<dbReference type="PANTHER" id="PTHR36113">
    <property type="entry name" value="LYASE, PUTATIVE-RELATED-RELATED"/>
    <property type="match status" value="1"/>
</dbReference>
<dbReference type="RefSeq" id="WP_191038298.1">
    <property type="nucleotide sequence ID" value="NZ_JACXAA010000002.1"/>
</dbReference>
<accession>A0A927AZT6</accession>
<dbReference type="SUPFAM" id="SSF54593">
    <property type="entry name" value="Glyoxalase/Bleomycin resistance protein/Dihydroxybiphenyl dioxygenase"/>
    <property type="match status" value="1"/>
</dbReference>
<dbReference type="Proteomes" id="UP000653797">
    <property type="component" value="Unassembled WGS sequence"/>
</dbReference>
<dbReference type="Pfam" id="PF00903">
    <property type="entry name" value="Glyoxalase"/>
    <property type="match status" value="1"/>
</dbReference>
<evidence type="ECO:0000259" key="1">
    <source>
        <dbReference type="PROSITE" id="PS51819"/>
    </source>
</evidence>
<comment type="caution">
    <text evidence="2">The sequence shown here is derived from an EMBL/GenBank/DDBJ whole genome shotgun (WGS) entry which is preliminary data.</text>
</comment>
<organism evidence="2 3">
    <name type="scientific">Spirosoma validum</name>
    <dbReference type="NCBI Taxonomy" id="2771355"/>
    <lineage>
        <taxon>Bacteria</taxon>
        <taxon>Pseudomonadati</taxon>
        <taxon>Bacteroidota</taxon>
        <taxon>Cytophagia</taxon>
        <taxon>Cytophagales</taxon>
        <taxon>Cytophagaceae</taxon>
        <taxon>Spirosoma</taxon>
    </lineage>
</organism>
<evidence type="ECO:0000313" key="2">
    <source>
        <dbReference type="EMBL" id="MBD2752672.1"/>
    </source>
</evidence>
<dbReference type="Gene3D" id="3.10.180.10">
    <property type="entry name" value="2,3-Dihydroxybiphenyl 1,2-Dioxygenase, domain 1"/>
    <property type="match status" value="1"/>
</dbReference>
<dbReference type="InterPro" id="IPR051332">
    <property type="entry name" value="Fosfomycin_Res_Enzymes"/>
</dbReference>
<dbReference type="PANTHER" id="PTHR36113:SF1">
    <property type="entry name" value="GLYOXALASE_BLEOMYCIN RESISTANCE PROTEIN_DIOXYGENASE"/>
    <property type="match status" value="1"/>
</dbReference>
<dbReference type="InterPro" id="IPR029068">
    <property type="entry name" value="Glyas_Bleomycin-R_OHBP_Dase"/>
</dbReference>
<name>A0A927AZT6_9BACT</name>
<dbReference type="AlphaFoldDB" id="A0A927AZT6"/>
<reference evidence="2" key="1">
    <citation type="submission" date="2020-09" db="EMBL/GenBank/DDBJ databases">
        <authorList>
            <person name="Kim M.K."/>
        </authorList>
    </citation>
    <scope>NUCLEOTIDE SEQUENCE</scope>
    <source>
        <strain evidence="2">BT704</strain>
    </source>
</reference>
<gene>
    <name evidence="2" type="ORF">IC230_07220</name>
</gene>
<dbReference type="EMBL" id="JACXAA010000002">
    <property type="protein sequence ID" value="MBD2752672.1"/>
    <property type="molecule type" value="Genomic_DNA"/>
</dbReference>
<evidence type="ECO:0000313" key="3">
    <source>
        <dbReference type="Proteomes" id="UP000653797"/>
    </source>
</evidence>
<dbReference type="InterPro" id="IPR004360">
    <property type="entry name" value="Glyas_Fos-R_dOase_dom"/>
</dbReference>
<feature type="domain" description="VOC" evidence="1">
    <location>
        <begin position="2"/>
        <end position="130"/>
    </location>
</feature>